<dbReference type="PANTHER" id="PTHR43392:SF2">
    <property type="entry name" value="AAA-TYPE ATPASE FAMILY PROTEIN _ ANKYRIN REPEAT FAMILY PROTEIN"/>
    <property type="match status" value="1"/>
</dbReference>
<dbReference type="eggNOG" id="KOG0730">
    <property type="taxonomic scope" value="Eukaryota"/>
</dbReference>
<keyword evidence="7" id="KW-1185">Reference proteome</keyword>
<reference evidence="7" key="1">
    <citation type="journal article" date="2013" name="Genome Announc.">
        <title>Draft genome sequence of the grapevine dieback fungus Eutypa lata UCR-EL1.</title>
        <authorList>
            <person name="Blanco-Ulate B."/>
            <person name="Rolshausen P.E."/>
            <person name="Cantu D."/>
        </authorList>
    </citation>
    <scope>NUCLEOTIDE SEQUENCE [LARGE SCALE GENOMIC DNA]</scope>
    <source>
        <strain evidence="7">UCR-EL1</strain>
    </source>
</reference>
<dbReference type="Gene3D" id="1.10.8.60">
    <property type="match status" value="1"/>
</dbReference>
<dbReference type="HOGENOM" id="CLU_006450_1_1_1"/>
<dbReference type="InterPro" id="IPR003959">
    <property type="entry name" value="ATPase_AAA_core"/>
</dbReference>
<evidence type="ECO:0000256" key="1">
    <source>
        <dbReference type="ARBA" id="ARBA00010378"/>
    </source>
</evidence>
<dbReference type="InterPro" id="IPR000641">
    <property type="entry name" value="CbxX/CfxQ"/>
</dbReference>
<dbReference type="PANTHER" id="PTHR43392">
    <property type="entry name" value="AAA-TYPE ATPASE FAMILY PROTEIN / ANKYRIN REPEAT FAMILY PROTEIN"/>
    <property type="match status" value="1"/>
</dbReference>
<keyword evidence="2" id="KW-0547">Nucleotide-binding</keyword>
<comment type="similarity">
    <text evidence="1">Belongs to the CbxX/CfxQ family.</text>
</comment>
<evidence type="ECO:0000256" key="3">
    <source>
        <dbReference type="ARBA" id="ARBA00022840"/>
    </source>
</evidence>
<sequence length="659" mass="74662">MEAFFGHNPGIRSRIPFLFQFEDYDEDQLLAILKSQVQTKYGGLKNNKAWTELQAMTGLDKVKETVSSLIQLIEVNRIREFQDLPPLECNLNRVFLGNPGTGKTTVAKLYGQILVDLGMLSNGEVVVKNPSDFIGSALGGSQANTKQILEATKGKVLVIDEAYMLNQNTSKNGATEHVDPYKSDVIGTLVAEVQGKAGDDRCVLLLGYKDKMEDMFRDGNEGLQRRFQLQDAFNFEDFTADQMIAIWRFKTKKLGIECEPGVEDVAMEIIERQRNKMNFGNAGEVDNLLDGAKARYLQRSTQGVSTQGASTQSVNTGSTSTPYTFTGMMRLAKSDIDPEFDRVVQAGHDIDGLFSGTIGCDQIKETIKGYSKIATSSKETGIDVQVPMTFIFKGPPGTGKTTTARNIGSVFYSLGILGCRDVVEVSSNEMIGQYVGQTVPKVKRQMEAALGKVLFIDEAYRLSRSHFGTEAVEEIIASLTHPKFEKKLVVILAGYSGEMEDLMERKRELLDLSEPQSKKAKWEAAPKDTETPHEDWKELQEKKNEEKRIQDDKDREEKRKQREEEKKRRKEKKKREKEEREREEAKKREEQRKIQDEQRRQEQRRQEQLLQDQKRKDQQAQEKIRTMGRCVRGFAWNKVNGGWQCQGGSHFASDKELGL</sequence>
<organism evidence="6 7">
    <name type="scientific">Eutypa lata (strain UCR-EL1)</name>
    <name type="common">Grapevine dieback disease fungus</name>
    <name type="synonym">Eutypa armeniacae</name>
    <dbReference type="NCBI Taxonomy" id="1287681"/>
    <lineage>
        <taxon>Eukaryota</taxon>
        <taxon>Fungi</taxon>
        <taxon>Dikarya</taxon>
        <taxon>Ascomycota</taxon>
        <taxon>Pezizomycotina</taxon>
        <taxon>Sordariomycetes</taxon>
        <taxon>Xylariomycetidae</taxon>
        <taxon>Xylariales</taxon>
        <taxon>Diatrypaceae</taxon>
        <taxon>Eutypa</taxon>
    </lineage>
</organism>
<dbReference type="OMA" id="ERCTNIS"/>
<dbReference type="CDD" id="cd00009">
    <property type="entry name" value="AAA"/>
    <property type="match status" value="2"/>
</dbReference>
<feature type="domain" description="AAA+ ATPase" evidence="5">
    <location>
        <begin position="89"/>
        <end position="233"/>
    </location>
</feature>
<accession>M7TE89</accession>
<dbReference type="KEGG" id="ela:UCREL1_4756"/>
<dbReference type="InterPro" id="IPR003593">
    <property type="entry name" value="AAA+_ATPase"/>
</dbReference>
<feature type="region of interest" description="Disordered" evidence="4">
    <location>
        <begin position="513"/>
        <end position="623"/>
    </location>
</feature>
<dbReference type="Pfam" id="PF17866">
    <property type="entry name" value="AAA_lid_6"/>
    <property type="match status" value="1"/>
</dbReference>
<evidence type="ECO:0000259" key="5">
    <source>
        <dbReference type="SMART" id="SM00382"/>
    </source>
</evidence>
<evidence type="ECO:0000313" key="7">
    <source>
        <dbReference type="Proteomes" id="UP000012174"/>
    </source>
</evidence>
<feature type="compositionally biased region" description="Basic and acidic residues" evidence="4">
    <location>
        <begin position="576"/>
        <end position="623"/>
    </location>
</feature>
<dbReference type="FunFam" id="3.40.50.300:FF:000216">
    <property type="entry name" value="Type VII secretion ATPase EccA"/>
    <property type="match status" value="1"/>
</dbReference>
<dbReference type="InterPro" id="IPR050773">
    <property type="entry name" value="CbxX/CfxQ_RuBisCO_ESX"/>
</dbReference>
<dbReference type="GO" id="GO:0016887">
    <property type="term" value="F:ATP hydrolysis activity"/>
    <property type="evidence" value="ECO:0007669"/>
    <property type="project" value="InterPro"/>
</dbReference>
<dbReference type="InterPro" id="IPR041627">
    <property type="entry name" value="AAA_lid_6"/>
</dbReference>
<feature type="compositionally biased region" description="Basic and acidic residues" evidence="4">
    <location>
        <begin position="513"/>
        <end position="566"/>
    </location>
</feature>
<dbReference type="AlphaFoldDB" id="M7TE89"/>
<dbReference type="Gene3D" id="3.40.50.300">
    <property type="entry name" value="P-loop containing nucleotide triphosphate hydrolases"/>
    <property type="match status" value="2"/>
</dbReference>
<dbReference type="PRINTS" id="PR00819">
    <property type="entry name" value="CBXCFQXSUPER"/>
</dbReference>
<proteinExistence type="inferred from homology"/>
<dbReference type="STRING" id="1287681.M7TE89"/>
<gene>
    <name evidence="6" type="ORF">UCREL1_4756</name>
</gene>
<evidence type="ECO:0000256" key="4">
    <source>
        <dbReference type="SAM" id="MobiDB-lite"/>
    </source>
</evidence>
<dbReference type="EMBL" id="KB706278">
    <property type="protein sequence ID" value="EMR68231.1"/>
    <property type="molecule type" value="Genomic_DNA"/>
</dbReference>
<dbReference type="SUPFAM" id="SSF52540">
    <property type="entry name" value="P-loop containing nucleoside triphosphate hydrolases"/>
    <property type="match status" value="2"/>
</dbReference>
<protein>
    <submittedName>
        <fullName evidence="6">Putative stage v sporulation protein k protein</fullName>
    </submittedName>
</protein>
<dbReference type="InterPro" id="IPR027417">
    <property type="entry name" value="P-loop_NTPase"/>
</dbReference>
<feature type="domain" description="AAA+ ATPase" evidence="5">
    <location>
        <begin position="386"/>
        <end position="514"/>
    </location>
</feature>
<dbReference type="GO" id="GO:0005524">
    <property type="term" value="F:ATP binding"/>
    <property type="evidence" value="ECO:0007669"/>
    <property type="project" value="UniProtKB-KW"/>
</dbReference>
<dbReference type="Proteomes" id="UP000012174">
    <property type="component" value="Unassembled WGS sequence"/>
</dbReference>
<name>M7TE89_EUTLA</name>
<evidence type="ECO:0000256" key="2">
    <source>
        <dbReference type="ARBA" id="ARBA00022741"/>
    </source>
</evidence>
<dbReference type="SMART" id="SM00382">
    <property type="entry name" value="AAA"/>
    <property type="match status" value="2"/>
</dbReference>
<evidence type="ECO:0000313" key="6">
    <source>
        <dbReference type="EMBL" id="EMR68231.1"/>
    </source>
</evidence>
<dbReference type="OrthoDB" id="2423195at2759"/>
<dbReference type="Pfam" id="PF00004">
    <property type="entry name" value="AAA"/>
    <property type="match status" value="2"/>
</dbReference>
<keyword evidence="3" id="KW-0067">ATP-binding</keyword>